<dbReference type="EMBL" id="MHVJ01000011">
    <property type="protein sequence ID" value="OHA91561.1"/>
    <property type="molecule type" value="Genomic_DNA"/>
</dbReference>
<sequence length="78" mass="9189">MESINILGNILGIHPLWIVLAIIWTFIWKGLALWRAATLKQKYWFLAILLINTLGILEIIYLFLVSKKYKVEFVEENQ</sequence>
<evidence type="ECO:0000256" key="1">
    <source>
        <dbReference type="SAM" id="Phobius"/>
    </source>
</evidence>
<accession>A0A1G2T4P0</accession>
<dbReference type="Proteomes" id="UP000178612">
    <property type="component" value="Unassembled WGS sequence"/>
</dbReference>
<organism evidence="3 4">
    <name type="scientific">Candidatus Zambryskibacteria bacterium RIFCSPHIGHO2_01_FULL_49_18</name>
    <dbReference type="NCBI Taxonomy" id="1802740"/>
    <lineage>
        <taxon>Bacteria</taxon>
        <taxon>Candidatus Zambryskiibacteriota</taxon>
    </lineage>
</organism>
<protein>
    <recommendedName>
        <fullName evidence="2">DUF5652 domain-containing protein</fullName>
    </recommendedName>
</protein>
<feature type="domain" description="DUF5652" evidence="2">
    <location>
        <begin position="13"/>
        <end position="70"/>
    </location>
</feature>
<dbReference type="Pfam" id="PF18893">
    <property type="entry name" value="DUF5652"/>
    <property type="match status" value="1"/>
</dbReference>
<evidence type="ECO:0000313" key="4">
    <source>
        <dbReference type="Proteomes" id="UP000178612"/>
    </source>
</evidence>
<gene>
    <name evidence="3" type="ORF">A2758_00400</name>
</gene>
<comment type="caution">
    <text evidence="3">The sequence shown here is derived from an EMBL/GenBank/DDBJ whole genome shotgun (WGS) entry which is preliminary data.</text>
</comment>
<keyword evidence="1" id="KW-1133">Transmembrane helix</keyword>
<proteinExistence type="predicted"/>
<feature type="transmembrane region" description="Helical" evidence="1">
    <location>
        <begin position="6"/>
        <end position="31"/>
    </location>
</feature>
<evidence type="ECO:0000313" key="3">
    <source>
        <dbReference type="EMBL" id="OHA91561.1"/>
    </source>
</evidence>
<name>A0A1G2T4P0_9BACT</name>
<reference evidence="3 4" key="1">
    <citation type="journal article" date="2016" name="Nat. Commun.">
        <title>Thousands of microbial genomes shed light on interconnected biogeochemical processes in an aquifer system.</title>
        <authorList>
            <person name="Anantharaman K."/>
            <person name="Brown C.T."/>
            <person name="Hug L.A."/>
            <person name="Sharon I."/>
            <person name="Castelle C.J."/>
            <person name="Probst A.J."/>
            <person name="Thomas B.C."/>
            <person name="Singh A."/>
            <person name="Wilkins M.J."/>
            <person name="Karaoz U."/>
            <person name="Brodie E.L."/>
            <person name="Williams K.H."/>
            <person name="Hubbard S.S."/>
            <person name="Banfield J.F."/>
        </authorList>
    </citation>
    <scope>NUCLEOTIDE SEQUENCE [LARGE SCALE GENOMIC DNA]</scope>
</reference>
<dbReference type="AlphaFoldDB" id="A0A1G2T4P0"/>
<evidence type="ECO:0000259" key="2">
    <source>
        <dbReference type="Pfam" id="PF18893"/>
    </source>
</evidence>
<keyword evidence="1" id="KW-0472">Membrane</keyword>
<keyword evidence="1" id="KW-0812">Transmembrane</keyword>
<dbReference type="InterPro" id="IPR043712">
    <property type="entry name" value="DUF5652"/>
</dbReference>
<feature type="transmembrane region" description="Helical" evidence="1">
    <location>
        <begin position="43"/>
        <end position="64"/>
    </location>
</feature>